<gene>
    <name evidence="4" type="ORF">GCM10011585_00270</name>
</gene>
<dbReference type="InterPro" id="IPR002220">
    <property type="entry name" value="DapA-like"/>
</dbReference>
<name>A0A917H0C9_9BACT</name>
<comment type="similarity">
    <text evidence="1">Belongs to the DapA family.</text>
</comment>
<evidence type="ECO:0000256" key="2">
    <source>
        <dbReference type="ARBA" id="ARBA00023239"/>
    </source>
</evidence>
<dbReference type="GO" id="GO:0044281">
    <property type="term" value="P:small molecule metabolic process"/>
    <property type="evidence" value="ECO:0007669"/>
    <property type="project" value="UniProtKB-ARBA"/>
</dbReference>
<dbReference type="PROSITE" id="PS00666">
    <property type="entry name" value="DHDPS_2"/>
    <property type="match status" value="1"/>
</dbReference>
<proteinExistence type="inferred from homology"/>
<dbReference type="Proteomes" id="UP000647241">
    <property type="component" value="Unassembled WGS sequence"/>
</dbReference>
<dbReference type="PANTHER" id="PTHR12128">
    <property type="entry name" value="DIHYDRODIPICOLINATE SYNTHASE"/>
    <property type="match status" value="1"/>
</dbReference>
<reference evidence="4" key="1">
    <citation type="journal article" date="2014" name="Int. J. Syst. Evol. Microbiol.">
        <title>Complete genome sequence of Corynebacterium casei LMG S-19264T (=DSM 44701T), isolated from a smear-ripened cheese.</title>
        <authorList>
            <consortium name="US DOE Joint Genome Institute (JGI-PGF)"/>
            <person name="Walter F."/>
            <person name="Albersmeier A."/>
            <person name="Kalinowski J."/>
            <person name="Ruckert C."/>
        </authorList>
    </citation>
    <scope>NUCLEOTIDE SEQUENCE</scope>
    <source>
        <strain evidence="4">CGMCC 1.12997</strain>
    </source>
</reference>
<dbReference type="EMBL" id="BMGT01000001">
    <property type="protein sequence ID" value="GGG62791.1"/>
    <property type="molecule type" value="Genomic_DNA"/>
</dbReference>
<dbReference type="Pfam" id="PF00701">
    <property type="entry name" value="DHDPS"/>
    <property type="match status" value="1"/>
</dbReference>
<evidence type="ECO:0000256" key="3">
    <source>
        <dbReference type="ARBA" id="ARBA00023270"/>
    </source>
</evidence>
<keyword evidence="2" id="KW-0456">Lyase</keyword>
<dbReference type="GO" id="GO:0005829">
    <property type="term" value="C:cytosol"/>
    <property type="evidence" value="ECO:0007669"/>
    <property type="project" value="TreeGrafter"/>
</dbReference>
<dbReference type="PANTHER" id="PTHR12128:SF66">
    <property type="entry name" value="4-HYDROXY-2-OXOGLUTARATE ALDOLASE, MITOCHONDRIAL"/>
    <property type="match status" value="1"/>
</dbReference>
<dbReference type="GO" id="GO:0008840">
    <property type="term" value="F:4-hydroxy-tetrahydrodipicolinate synthase activity"/>
    <property type="evidence" value="ECO:0007669"/>
    <property type="project" value="TreeGrafter"/>
</dbReference>
<dbReference type="Gene3D" id="3.20.20.70">
    <property type="entry name" value="Aldolase class I"/>
    <property type="match status" value="1"/>
</dbReference>
<reference evidence="4" key="2">
    <citation type="submission" date="2020-09" db="EMBL/GenBank/DDBJ databases">
        <authorList>
            <person name="Sun Q."/>
            <person name="Zhou Y."/>
        </authorList>
    </citation>
    <scope>NUCLEOTIDE SEQUENCE</scope>
    <source>
        <strain evidence="4">CGMCC 1.12997</strain>
    </source>
</reference>
<sequence length="180" mass="19813">MRLPLPQLLYNLPQFTTGFEPATTLDLIRRCSNVIGMKDSSGSLKTLRLLARESIDTSRIIGNDGVLAQGLIEGICDGVVSGVACVLPEIIQPLFAHPPASPAFLSAADSLREVISHIDVLPAPWGLKVIAEERGIAQAVYPLPLSRERELQIQSIREWLRQWLPHIEELQSALHARPTN</sequence>
<organism evidence="4 5">
    <name type="scientific">Edaphobacter dinghuensis</name>
    <dbReference type="NCBI Taxonomy" id="1560005"/>
    <lineage>
        <taxon>Bacteria</taxon>
        <taxon>Pseudomonadati</taxon>
        <taxon>Acidobacteriota</taxon>
        <taxon>Terriglobia</taxon>
        <taxon>Terriglobales</taxon>
        <taxon>Acidobacteriaceae</taxon>
        <taxon>Edaphobacter</taxon>
    </lineage>
</organism>
<evidence type="ECO:0000313" key="4">
    <source>
        <dbReference type="EMBL" id="GGG62791.1"/>
    </source>
</evidence>
<keyword evidence="5" id="KW-1185">Reference proteome</keyword>
<accession>A0A917H0C9</accession>
<keyword evidence="3" id="KW-0704">Schiff base</keyword>
<dbReference type="InterPro" id="IPR013785">
    <property type="entry name" value="Aldolase_TIM"/>
</dbReference>
<evidence type="ECO:0000313" key="5">
    <source>
        <dbReference type="Proteomes" id="UP000647241"/>
    </source>
</evidence>
<dbReference type="InterPro" id="IPR020625">
    <property type="entry name" value="Schiff_base-form_aldolases_AS"/>
</dbReference>
<evidence type="ECO:0008006" key="6">
    <source>
        <dbReference type="Google" id="ProtNLM"/>
    </source>
</evidence>
<dbReference type="SUPFAM" id="SSF51569">
    <property type="entry name" value="Aldolase"/>
    <property type="match status" value="1"/>
</dbReference>
<protein>
    <recommendedName>
        <fullName evidence="6">Dihydrodipicolinate synthase/N-acetylneuraminate lyase</fullName>
    </recommendedName>
</protein>
<dbReference type="AlphaFoldDB" id="A0A917H0C9"/>
<comment type="caution">
    <text evidence="4">The sequence shown here is derived from an EMBL/GenBank/DDBJ whole genome shotgun (WGS) entry which is preliminary data.</text>
</comment>
<evidence type="ECO:0000256" key="1">
    <source>
        <dbReference type="ARBA" id="ARBA00007592"/>
    </source>
</evidence>